<dbReference type="CDD" id="cd00775">
    <property type="entry name" value="LysRS_core"/>
    <property type="match status" value="1"/>
</dbReference>
<keyword evidence="5" id="KW-0648">Protein biosynthesis</keyword>
<dbReference type="Gene3D" id="3.30.70.1660">
    <property type="match status" value="1"/>
</dbReference>
<protein>
    <recommendedName>
        <fullName evidence="7">Aminoacyl-transfer RNA synthetases class-II family profile domain-containing protein</fullName>
    </recommendedName>
</protein>
<accession>A0A1A9UKE3</accession>
<dbReference type="Pfam" id="PF00152">
    <property type="entry name" value="tRNA-synt_2"/>
    <property type="match status" value="1"/>
</dbReference>
<evidence type="ECO:0000256" key="3">
    <source>
        <dbReference type="ARBA" id="ARBA00022741"/>
    </source>
</evidence>
<name>A0A1A9UKE3_GLOAU</name>
<dbReference type="Pfam" id="PF01368">
    <property type="entry name" value="DHH"/>
    <property type="match status" value="1"/>
</dbReference>
<dbReference type="Pfam" id="PF02272">
    <property type="entry name" value="DHHA1"/>
    <property type="match status" value="1"/>
</dbReference>
<evidence type="ECO:0000256" key="4">
    <source>
        <dbReference type="ARBA" id="ARBA00022840"/>
    </source>
</evidence>
<evidence type="ECO:0000256" key="2">
    <source>
        <dbReference type="ARBA" id="ARBA00022598"/>
    </source>
</evidence>
<organism evidence="8 9">
    <name type="scientific">Glossina austeni</name>
    <name type="common">Savannah tsetse fly</name>
    <dbReference type="NCBI Taxonomy" id="7395"/>
    <lineage>
        <taxon>Eukaryota</taxon>
        <taxon>Metazoa</taxon>
        <taxon>Ecdysozoa</taxon>
        <taxon>Arthropoda</taxon>
        <taxon>Hexapoda</taxon>
        <taxon>Insecta</taxon>
        <taxon>Pterygota</taxon>
        <taxon>Neoptera</taxon>
        <taxon>Endopterygota</taxon>
        <taxon>Diptera</taxon>
        <taxon>Brachycera</taxon>
        <taxon>Muscomorpha</taxon>
        <taxon>Hippoboscoidea</taxon>
        <taxon>Glossinidae</taxon>
        <taxon>Glossina</taxon>
    </lineage>
</organism>
<dbReference type="FunFam" id="3.30.160.20:FF:000010">
    <property type="entry name" value="Peptide chain release factor 2"/>
    <property type="match status" value="1"/>
</dbReference>
<keyword evidence="2" id="KW-0436">Ligase</keyword>
<dbReference type="InterPro" id="IPR004364">
    <property type="entry name" value="Aa-tRNA-synt_II"/>
</dbReference>
<dbReference type="STRING" id="7395.A0A1A9UKE3"/>
<evidence type="ECO:0000313" key="9">
    <source>
        <dbReference type="Proteomes" id="UP000078200"/>
    </source>
</evidence>
<dbReference type="Gene3D" id="3.90.1640.30">
    <property type="match status" value="1"/>
</dbReference>
<dbReference type="AlphaFoldDB" id="A0A1A9UKE3"/>
<dbReference type="PROSITE" id="PS50862">
    <property type="entry name" value="AA_TRNA_LIGASE_II"/>
    <property type="match status" value="1"/>
</dbReference>
<dbReference type="SMART" id="SM00937">
    <property type="entry name" value="PCRF"/>
    <property type="match status" value="1"/>
</dbReference>
<keyword evidence="4" id="KW-0067">ATP-binding</keyword>
<dbReference type="InterPro" id="IPR045853">
    <property type="entry name" value="Pep_chain_release_fac_I_sf"/>
</dbReference>
<sequence>MVTVDHGISSFQGVELARKKGMIIIITDHHLPHNKLPNAHAIINPHLKNCKFNSKCLSGSGVAFYLMLALRNTLIQNNWFKINRTKPPKLAEFLDLVALGTISDYVPLDLNNRILVYQGLKRIRSKKCRPGFVLYHRDWHEGILGIIAARIKEYFYCTTVVFAKIKTNLLKGSVRSIAEINIKNILYELSKLHPQLIISFGGHKTAAGLIIKHDNLDKFKENFLKLMESKLIGLSLTKIFWSDGELCPHECSLGTAMLILNSAPWGSEFPYPVFDGKFYILNQIIIAIQEKDTNTLLEIEKDIHILKKEIKETALMCIFSKKHDTENCYIDLQPGSGGVDAQDWAQILLRMYLKWADRQKFKIKIIDKSDAEIAGIKSATIKIFGKYAYDIRIDVYRASGAGGQHVNRTESAVRITHLPTNISTQCQNGRSQHKNKEQAIKQLKSKLYNLEMTKKNANKKILEQSKAKIAWGNQIRSYVFDSSRIKDLRSGIVSNQVQSILDGNLDIFIKIETPMMHKISGGGLAKPFITHHNTLNMNLYLRIAPELYLKQLIVGGFEKIFEINRNFRNEGISANHNPEFTMMEFYVAYINYQDMMKIVENLLSAIVKKFFNKYVIKYNNLFLNFTPPFDKISMQDSICKYYSDIKSEDLNDLNKITQIAKKFNIHISNTWGIGKLQETIFSEIVQNRLIQPTFIFDYPTEISPLAKCKNNNKFLTERFELFINGNEIGNGFSELNDPKEQKIRFLQQKENKKLGENLFMQYDSDYLLSLDYGLPPTAGCGIGIDRLIMLLTNNIKILMSKIFLDLLKEELLLE</sequence>
<feature type="domain" description="Aminoacyl-transfer RNA synthetases class-II family profile" evidence="7">
    <location>
        <begin position="503"/>
        <end position="805"/>
    </location>
</feature>
<dbReference type="GO" id="GO:0004824">
    <property type="term" value="F:lysine-tRNA ligase activity"/>
    <property type="evidence" value="ECO:0007669"/>
    <property type="project" value="InterPro"/>
</dbReference>
<dbReference type="Pfam" id="PF00472">
    <property type="entry name" value="RF-1"/>
    <property type="match status" value="1"/>
</dbReference>
<dbReference type="InterPro" id="IPR005139">
    <property type="entry name" value="PCRF"/>
</dbReference>
<dbReference type="Gene3D" id="3.30.930.10">
    <property type="entry name" value="Bira Bifunctional Protein, Domain 2"/>
    <property type="match status" value="1"/>
</dbReference>
<dbReference type="PANTHER" id="PTHR42918:SF15">
    <property type="entry name" value="LYSINE--TRNA LIGASE, CHLOROPLASTIC_MITOCHONDRIAL"/>
    <property type="match status" value="1"/>
</dbReference>
<evidence type="ECO:0000256" key="1">
    <source>
        <dbReference type="ARBA" id="ARBA00010835"/>
    </source>
</evidence>
<dbReference type="VEuPathDB" id="VectorBase:GAUT007531"/>
<dbReference type="InterPro" id="IPR038763">
    <property type="entry name" value="DHH_sf"/>
</dbReference>
<dbReference type="InterPro" id="IPR001667">
    <property type="entry name" value="DDH_dom"/>
</dbReference>
<dbReference type="GO" id="GO:0003747">
    <property type="term" value="F:translation release factor activity"/>
    <property type="evidence" value="ECO:0007669"/>
    <property type="project" value="InterPro"/>
</dbReference>
<reference evidence="8" key="1">
    <citation type="submission" date="2020-05" db="UniProtKB">
        <authorList>
            <consortium name="EnsemblMetazoa"/>
        </authorList>
    </citation>
    <scope>IDENTIFICATION</scope>
    <source>
        <strain evidence="8">TTRI</strain>
    </source>
</reference>
<dbReference type="InterPro" id="IPR003156">
    <property type="entry name" value="DHHA1_dom"/>
</dbReference>
<keyword evidence="3" id="KW-0547">Nucleotide-binding</keyword>
<dbReference type="InterPro" id="IPR006195">
    <property type="entry name" value="aa-tRNA-synth_II"/>
</dbReference>
<comment type="similarity">
    <text evidence="1">Belongs to the prokaryotic/mitochondrial release factor family.</text>
</comment>
<dbReference type="GO" id="GO:0005524">
    <property type="term" value="F:ATP binding"/>
    <property type="evidence" value="ECO:0007669"/>
    <property type="project" value="UniProtKB-KW"/>
</dbReference>
<dbReference type="GO" id="GO:0005829">
    <property type="term" value="C:cytosol"/>
    <property type="evidence" value="ECO:0007669"/>
    <property type="project" value="TreeGrafter"/>
</dbReference>
<evidence type="ECO:0000256" key="6">
    <source>
        <dbReference type="SAM" id="Coils"/>
    </source>
</evidence>
<dbReference type="SUPFAM" id="SSF75620">
    <property type="entry name" value="Release factor"/>
    <property type="match status" value="1"/>
</dbReference>
<dbReference type="GO" id="GO:0000049">
    <property type="term" value="F:tRNA binding"/>
    <property type="evidence" value="ECO:0007669"/>
    <property type="project" value="TreeGrafter"/>
</dbReference>
<evidence type="ECO:0000313" key="8">
    <source>
        <dbReference type="EnsemblMetazoa" id="GAUT007531-PA"/>
    </source>
</evidence>
<evidence type="ECO:0000256" key="5">
    <source>
        <dbReference type="ARBA" id="ARBA00022917"/>
    </source>
</evidence>
<dbReference type="Gene3D" id="3.30.160.20">
    <property type="match status" value="1"/>
</dbReference>
<dbReference type="PROSITE" id="PS00745">
    <property type="entry name" value="RF_PROK_I"/>
    <property type="match status" value="1"/>
</dbReference>
<dbReference type="Proteomes" id="UP000078200">
    <property type="component" value="Unassembled WGS sequence"/>
</dbReference>
<keyword evidence="6" id="KW-0175">Coiled coil</keyword>
<dbReference type="InterPro" id="IPR018149">
    <property type="entry name" value="Lys-tRNA-synth_II_C"/>
</dbReference>
<proteinExistence type="inferred from homology"/>
<dbReference type="SUPFAM" id="SSF55681">
    <property type="entry name" value="Class II aaRS and biotin synthetases"/>
    <property type="match status" value="1"/>
</dbReference>
<dbReference type="InterPro" id="IPR000352">
    <property type="entry name" value="Pep_chain_release_fac_I"/>
</dbReference>
<dbReference type="PRINTS" id="PR00982">
    <property type="entry name" value="TRNASYNTHLYS"/>
</dbReference>
<dbReference type="EnsemblMetazoa" id="GAUT007531-RA">
    <property type="protein sequence ID" value="GAUT007531-PA"/>
    <property type="gene ID" value="GAUT007531"/>
</dbReference>
<dbReference type="SUPFAM" id="SSF64182">
    <property type="entry name" value="DHH phosphoesterases"/>
    <property type="match status" value="1"/>
</dbReference>
<evidence type="ECO:0000259" key="7">
    <source>
        <dbReference type="PROSITE" id="PS50862"/>
    </source>
</evidence>
<dbReference type="GO" id="GO:0006430">
    <property type="term" value="P:lysyl-tRNA aminoacylation"/>
    <property type="evidence" value="ECO:0007669"/>
    <property type="project" value="InterPro"/>
</dbReference>
<dbReference type="InterPro" id="IPR045864">
    <property type="entry name" value="aa-tRNA-synth_II/BPL/LPL"/>
</dbReference>
<dbReference type="PANTHER" id="PTHR42918">
    <property type="entry name" value="LYSYL-TRNA SYNTHETASE"/>
    <property type="match status" value="1"/>
</dbReference>
<feature type="coiled-coil region" evidence="6">
    <location>
        <begin position="426"/>
        <end position="460"/>
    </location>
</feature>
<keyword evidence="9" id="KW-1185">Reference proteome</keyword>